<proteinExistence type="predicted"/>
<dbReference type="RefSeq" id="WP_153598995.1">
    <property type="nucleotide sequence ID" value="NZ_JAXOTW010000052.1"/>
</dbReference>
<evidence type="ECO:0000313" key="3">
    <source>
        <dbReference type="Proteomes" id="UP001292252"/>
    </source>
</evidence>
<accession>A0AAW9JH98</accession>
<dbReference type="AlphaFoldDB" id="A0AAW9JH98"/>
<comment type="caution">
    <text evidence="2">The sequence shown here is derived from an EMBL/GenBank/DDBJ whole genome shotgun (WGS) entry which is preliminary data.</text>
</comment>
<gene>
    <name evidence="2" type="ORF">U2F49_32185</name>
</gene>
<reference evidence="2" key="1">
    <citation type="submission" date="2023-12" db="EMBL/GenBank/DDBJ databases">
        <title>Genome sequence of Bacillus thuringiensis strain SS10.</title>
        <authorList>
            <person name="Rouis S."/>
        </authorList>
    </citation>
    <scope>NUCLEOTIDE SEQUENCE</scope>
    <source>
        <strain evidence="2">SS10</strain>
    </source>
</reference>
<dbReference type="EMBL" id="JAXOTW010000052">
    <property type="protein sequence ID" value="MDZ5480772.1"/>
    <property type="molecule type" value="Genomic_DNA"/>
</dbReference>
<evidence type="ECO:0000313" key="2">
    <source>
        <dbReference type="EMBL" id="MDZ5480772.1"/>
    </source>
</evidence>
<feature type="coiled-coil region" evidence="1">
    <location>
        <begin position="9"/>
        <end position="57"/>
    </location>
</feature>
<protein>
    <submittedName>
        <fullName evidence="2">Uncharacterized protein</fullName>
    </submittedName>
</protein>
<keyword evidence="1" id="KW-0175">Coiled coil</keyword>
<evidence type="ECO:0000256" key="1">
    <source>
        <dbReference type="SAM" id="Coils"/>
    </source>
</evidence>
<dbReference type="Proteomes" id="UP001292252">
    <property type="component" value="Unassembled WGS sequence"/>
</dbReference>
<sequence>MEKWPEERVAAYKSYVEKDTKEIEKLEAEYQSLQNSLRETIERIQRIENIRNNHRAELYIQGWDFKGSEWVEVDKQ</sequence>
<name>A0AAW9JH98_BACTU</name>
<organism evidence="2 3">
    <name type="scientific">Bacillus thuringiensis</name>
    <dbReference type="NCBI Taxonomy" id="1428"/>
    <lineage>
        <taxon>Bacteria</taxon>
        <taxon>Bacillati</taxon>
        <taxon>Bacillota</taxon>
        <taxon>Bacilli</taxon>
        <taxon>Bacillales</taxon>
        <taxon>Bacillaceae</taxon>
        <taxon>Bacillus</taxon>
        <taxon>Bacillus cereus group</taxon>
    </lineage>
</organism>